<organism evidence="1 2">
    <name type="scientific">Gimesia maris</name>
    <dbReference type="NCBI Taxonomy" id="122"/>
    <lineage>
        <taxon>Bacteria</taxon>
        <taxon>Pseudomonadati</taxon>
        <taxon>Planctomycetota</taxon>
        <taxon>Planctomycetia</taxon>
        <taxon>Planctomycetales</taxon>
        <taxon>Planctomycetaceae</taxon>
        <taxon>Gimesia</taxon>
    </lineage>
</organism>
<evidence type="ECO:0000313" key="2">
    <source>
        <dbReference type="Proteomes" id="UP000263642"/>
    </source>
</evidence>
<dbReference type="Pfam" id="PF05990">
    <property type="entry name" value="DUF900"/>
    <property type="match status" value="1"/>
</dbReference>
<proteinExistence type="predicted"/>
<comment type="caution">
    <text evidence="1">The sequence shown here is derived from an EMBL/GenBank/DDBJ whole genome shotgun (WGS) entry which is preliminary data.</text>
</comment>
<accession>A0A3D3R961</accession>
<dbReference type="Proteomes" id="UP000263642">
    <property type="component" value="Unassembled WGS sequence"/>
</dbReference>
<dbReference type="SUPFAM" id="SSF53474">
    <property type="entry name" value="alpha/beta-Hydrolases"/>
    <property type="match status" value="1"/>
</dbReference>
<dbReference type="InterPro" id="IPR010297">
    <property type="entry name" value="DUF900_hydrolase"/>
</dbReference>
<protein>
    <recommendedName>
        <fullName evidence="3">Alpha/beta hydrolase family protein</fullName>
    </recommendedName>
</protein>
<dbReference type="InterPro" id="IPR029058">
    <property type="entry name" value="AB_hydrolase_fold"/>
</dbReference>
<dbReference type="PANTHER" id="PTHR36513">
    <property type="entry name" value="ABC TRANSMEMBRANE TYPE-1 DOMAIN-CONTAINING PROTEIN"/>
    <property type="match status" value="1"/>
</dbReference>
<evidence type="ECO:0008006" key="3">
    <source>
        <dbReference type="Google" id="ProtNLM"/>
    </source>
</evidence>
<evidence type="ECO:0000313" key="1">
    <source>
        <dbReference type="EMBL" id="HCO24632.1"/>
    </source>
</evidence>
<dbReference type="AlphaFoldDB" id="A0A3D3R961"/>
<dbReference type="Gene3D" id="3.40.50.1820">
    <property type="entry name" value="alpha/beta hydrolase"/>
    <property type="match status" value="1"/>
</dbReference>
<name>A0A3D3R961_9PLAN</name>
<reference evidence="1 2" key="1">
    <citation type="journal article" date="2018" name="Nat. Biotechnol.">
        <title>A standardized bacterial taxonomy based on genome phylogeny substantially revises the tree of life.</title>
        <authorList>
            <person name="Parks D.H."/>
            <person name="Chuvochina M."/>
            <person name="Waite D.W."/>
            <person name="Rinke C."/>
            <person name="Skarshewski A."/>
            <person name="Chaumeil P.A."/>
            <person name="Hugenholtz P."/>
        </authorList>
    </citation>
    <scope>NUCLEOTIDE SEQUENCE [LARGE SCALE GENOMIC DNA]</scope>
    <source>
        <strain evidence="1">UBA9375</strain>
    </source>
</reference>
<sequence length="457" mass="50556">MRPLVQIGIHPFLKIQYLSRLSQIFLSCISQLVFQPNLSATLLLQSELDPSETSEMNATPIRHWVLLSLCACICLSCQTMRSKMDLIYTGKVTGALSQQLVESYADSLKDPVAAKQSEEGTDWKILYATNRLQQKNPSDEIGYANEFGPEVAYGSSQVHISRKNQSDLKSKVIQTLWQGSPDPEGQVEISSLTPADEEPFFADLNLLLERAPQKDVLVFVHGFNVSFPSAVTLTAQIANDLPFNGPVVCYSWPSQGGVEKYLLDGQVASSSVEPMAHFLETLVNSVPPGTKINIMVHSMGNRVVMRALNRLPQHFETTKPFQNIILAAPDVGVSEFRTLAPSIIAQAHRVTLYSGSGDVALVASKAVNQERRAGDSREPLILEGIETIDVSAVDTSFMSHSYYGSNRAVLSDLFALIKQNSPADERNWLLHRDFAGQNYWAFDKEPPEIKKVRTTSL</sequence>
<gene>
    <name evidence="1" type="ORF">DIT97_16980</name>
</gene>
<dbReference type="EMBL" id="DQAY01000104">
    <property type="protein sequence ID" value="HCO24632.1"/>
    <property type="molecule type" value="Genomic_DNA"/>
</dbReference>
<dbReference type="PANTHER" id="PTHR36513:SF1">
    <property type="entry name" value="TRANSMEMBRANE PROTEIN"/>
    <property type="match status" value="1"/>
</dbReference>